<dbReference type="PIRSF" id="PIRSF000209">
    <property type="entry name" value="Bifunctional_P450_P450R"/>
    <property type="match status" value="1"/>
</dbReference>
<dbReference type="PROSITE" id="PS00086">
    <property type="entry name" value="CYTOCHROME_P450"/>
    <property type="match status" value="1"/>
</dbReference>
<organism evidence="16 17">
    <name type="scientific">Streptomyces silvisoli</name>
    <dbReference type="NCBI Taxonomy" id="3034235"/>
    <lineage>
        <taxon>Bacteria</taxon>
        <taxon>Bacillati</taxon>
        <taxon>Actinomycetota</taxon>
        <taxon>Actinomycetes</taxon>
        <taxon>Kitasatosporales</taxon>
        <taxon>Streptomycetaceae</taxon>
        <taxon>Streptomyces</taxon>
    </lineage>
</organism>
<keyword evidence="12" id="KW-0249">Electron transport</keyword>
<dbReference type="SUPFAM" id="SSF63380">
    <property type="entry name" value="Riboflavin synthase domain-like"/>
    <property type="match status" value="1"/>
</dbReference>
<dbReference type="SUPFAM" id="SSF52218">
    <property type="entry name" value="Flavoproteins"/>
    <property type="match status" value="1"/>
</dbReference>
<evidence type="ECO:0000313" key="17">
    <source>
        <dbReference type="Proteomes" id="UP001216579"/>
    </source>
</evidence>
<dbReference type="InterPro" id="IPR039261">
    <property type="entry name" value="FNR_nucleotide-bd"/>
</dbReference>
<keyword evidence="5 12" id="KW-0288">FMN</keyword>
<dbReference type="Pfam" id="PF00667">
    <property type="entry name" value="FAD_binding_1"/>
    <property type="match status" value="1"/>
</dbReference>
<feature type="compositionally biased region" description="Low complexity" evidence="13">
    <location>
        <begin position="473"/>
        <end position="489"/>
    </location>
</feature>
<dbReference type="EC" id="1.6.2.4" evidence="12"/>
<dbReference type="Gene3D" id="1.20.990.10">
    <property type="entry name" value="NADPH-cytochrome p450 Reductase, Chain A, domain 3"/>
    <property type="match status" value="1"/>
</dbReference>
<keyword evidence="3 12" id="KW-0349">Heme</keyword>
<dbReference type="EMBL" id="JARJBC010000028">
    <property type="protein sequence ID" value="MDF3293651.1"/>
    <property type="molecule type" value="Genomic_DNA"/>
</dbReference>
<keyword evidence="9 12" id="KW-0560">Oxidoreductase</keyword>
<dbReference type="InterPro" id="IPR002401">
    <property type="entry name" value="Cyt_P450_E_grp-I"/>
</dbReference>
<dbReference type="InterPro" id="IPR008254">
    <property type="entry name" value="Flavodoxin/NO_synth"/>
</dbReference>
<dbReference type="Pfam" id="PF00175">
    <property type="entry name" value="NAD_binding_1"/>
    <property type="match status" value="1"/>
</dbReference>
<evidence type="ECO:0000256" key="9">
    <source>
        <dbReference type="ARBA" id="ARBA00023002"/>
    </source>
</evidence>
<dbReference type="InterPro" id="IPR023173">
    <property type="entry name" value="NADPH_Cyt_P450_Rdtase_alpha"/>
</dbReference>
<keyword evidence="7 12" id="KW-0274">FAD</keyword>
<accession>A0ABT5ZV77</accession>
<evidence type="ECO:0000256" key="7">
    <source>
        <dbReference type="ARBA" id="ARBA00022827"/>
    </source>
</evidence>
<evidence type="ECO:0000256" key="5">
    <source>
        <dbReference type="ARBA" id="ARBA00022643"/>
    </source>
</evidence>
<dbReference type="PRINTS" id="PR00463">
    <property type="entry name" value="EP450I"/>
</dbReference>
<dbReference type="RefSeq" id="WP_276096537.1">
    <property type="nucleotide sequence ID" value="NZ_JARJBC010000028.1"/>
</dbReference>
<keyword evidence="10 12" id="KW-0408">Iron</keyword>
<comment type="cofactor">
    <cofactor evidence="12">
        <name>FAD</name>
        <dbReference type="ChEBI" id="CHEBI:57692"/>
    </cofactor>
    <cofactor evidence="12">
        <name>FMN</name>
        <dbReference type="ChEBI" id="CHEBI:58210"/>
    </cofactor>
</comment>
<dbReference type="Gene3D" id="2.40.30.10">
    <property type="entry name" value="Translation factors"/>
    <property type="match status" value="1"/>
</dbReference>
<dbReference type="CDD" id="cd11068">
    <property type="entry name" value="CYP120A1"/>
    <property type="match status" value="1"/>
</dbReference>
<evidence type="ECO:0000256" key="8">
    <source>
        <dbReference type="ARBA" id="ARBA00022857"/>
    </source>
</evidence>
<evidence type="ECO:0000256" key="10">
    <source>
        <dbReference type="ARBA" id="ARBA00023004"/>
    </source>
</evidence>
<comment type="similarity">
    <text evidence="1 12">In the N-terminal section; belongs to the cytochrome P450 family.</text>
</comment>
<dbReference type="Gene3D" id="1.10.630.10">
    <property type="entry name" value="Cytochrome P450"/>
    <property type="match status" value="1"/>
</dbReference>
<reference evidence="16 17" key="1">
    <citation type="submission" date="2023-03" db="EMBL/GenBank/DDBJ databases">
        <title>Draft genome sequence of Streptomyces sp. RB6PN23 isolated from peat swamp forest in Thailand.</title>
        <authorList>
            <person name="Klaysubun C."/>
            <person name="Duangmal K."/>
        </authorList>
    </citation>
    <scope>NUCLEOTIDE SEQUENCE [LARGE SCALE GENOMIC DNA]</scope>
    <source>
        <strain evidence="16 17">RB6PN23</strain>
    </source>
</reference>
<comment type="catalytic activity">
    <reaction evidence="12">
        <text>an organic molecule + reduced [NADPH--hemoprotein reductase] + O2 = an alcohol + oxidized [NADPH--hemoprotein reductase] + H2O + H(+)</text>
        <dbReference type="Rhea" id="RHEA:17149"/>
        <dbReference type="Rhea" id="RHEA-COMP:11964"/>
        <dbReference type="Rhea" id="RHEA-COMP:11965"/>
        <dbReference type="ChEBI" id="CHEBI:15377"/>
        <dbReference type="ChEBI" id="CHEBI:15378"/>
        <dbReference type="ChEBI" id="CHEBI:15379"/>
        <dbReference type="ChEBI" id="CHEBI:30879"/>
        <dbReference type="ChEBI" id="CHEBI:57618"/>
        <dbReference type="ChEBI" id="CHEBI:58210"/>
        <dbReference type="ChEBI" id="CHEBI:142491"/>
        <dbReference type="EC" id="1.14.14.1"/>
    </reaction>
</comment>
<evidence type="ECO:0000256" key="1">
    <source>
        <dbReference type="ARBA" id="ARBA00010018"/>
    </source>
</evidence>
<dbReference type="PROSITE" id="PS50902">
    <property type="entry name" value="FLAVODOXIN_LIKE"/>
    <property type="match status" value="1"/>
</dbReference>
<evidence type="ECO:0000256" key="6">
    <source>
        <dbReference type="ARBA" id="ARBA00022723"/>
    </source>
</evidence>
<keyword evidence="11 12" id="KW-0503">Monooxygenase</keyword>
<dbReference type="PANTHER" id="PTHR19384">
    <property type="entry name" value="NITRIC OXIDE SYNTHASE-RELATED"/>
    <property type="match status" value="1"/>
</dbReference>
<dbReference type="SUPFAM" id="SSF48264">
    <property type="entry name" value="Cytochrome P450"/>
    <property type="match status" value="1"/>
</dbReference>
<evidence type="ECO:0000259" key="15">
    <source>
        <dbReference type="PROSITE" id="PS51384"/>
    </source>
</evidence>
<comment type="caution">
    <text evidence="16">The sequence shown here is derived from an EMBL/GenBank/DDBJ whole genome shotgun (WGS) entry which is preliminary data.</text>
</comment>
<dbReference type="Proteomes" id="UP001216579">
    <property type="component" value="Unassembled WGS sequence"/>
</dbReference>
<keyword evidence="17" id="KW-1185">Reference proteome</keyword>
<comment type="catalytic activity">
    <reaction evidence="12">
        <text>2 oxidized [cytochrome P450] + NADPH = 2 reduced [cytochrome P450] + NADP(+) + H(+)</text>
        <dbReference type="Rhea" id="RHEA:24040"/>
        <dbReference type="Rhea" id="RHEA-COMP:14627"/>
        <dbReference type="Rhea" id="RHEA-COMP:14628"/>
        <dbReference type="ChEBI" id="CHEBI:15378"/>
        <dbReference type="ChEBI" id="CHEBI:55376"/>
        <dbReference type="ChEBI" id="CHEBI:57783"/>
        <dbReference type="ChEBI" id="CHEBI:58349"/>
        <dbReference type="ChEBI" id="CHEBI:60344"/>
        <dbReference type="EC" id="1.6.2.4"/>
    </reaction>
</comment>
<name>A0ABT5ZV77_9ACTN</name>
<dbReference type="Pfam" id="PF00067">
    <property type="entry name" value="p450"/>
    <property type="match status" value="1"/>
</dbReference>
<dbReference type="PROSITE" id="PS51384">
    <property type="entry name" value="FAD_FR"/>
    <property type="match status" value="1"/>
</dbReference>
<keyword evidence="2 12" id="KW-0813">Transport</keyword>
<gene>
    <name evidence="16" type="ORF">P3G67_31430</name>
</gene>
<dbReference type="EC" id="1.14.14.1" evidence="12"/>
<dbReference type="Gene3D" id="3.40.50.80">
    <property type="entry name" value="Nucleotide-binding domain of ferredoxin-NADP reductase (FNR) module"/>
    <property type="match status" value="1"/>
</dbReference>
<evidence type="ECO:0000256" key="2">
    <source>
        <dbReference type="ARBA" id="ARBA00022448"/>
    </source>
</evidence>
<evidence type="ECO:0000256" key="3">
    <source>
        <dbReference type="ARBA" id="ARBA00022617"/>
    </source>
</evidence>
<dbReference type="PRINTS" id="PR00385">
    <property type="entry name" value="P450"/>
</dbReference>
<evidence type="ECO:0000256" key="11">
    <source>
        <dbReference type="ARBA" id="ARBA00023033"/>
    </source>
</evidence>
<sequence>MIDTSTVKIQALRAYPDLELPTVDLSTAEPTSTPLQRAIAIARRHGPFFAQRFHERETTFVTSLELVEEISDETRFRKGIGVALENVRGITADGLFTAYHDEPNWAKAHDILLPAFALGSMRTYHSTMLKVARRLVDSWDRHLAQGRPVHVADDMTRMTLDTIGLSGFGYDFESFRRSDPHPFVQALVRALAYSQESLARVPGVDYTEHDEAFQADAAFLAEVVDDVIDKRKADGDTSTDDLLGLMLGSPHPVSGELLDEANIRNQVITFLIAGHETTSGTLSFALYYLMKNPQVLRLAQAEVDALWGDTADPEPSFEDVGKLRYVRQVLNETLRLWPTAAAFQREALADTVIGGRYPIKAGQCMVVLTPMLHRDPAWGDNVEEFDPERFAPETEAARSPNAFKPFGTGERACIGRQFALHEATMLLGLLIHRYRFLDHTGYQLRIKETLTLKPEGFTLTLAPRTAQDRQRGAASRTAAQHTTAATADAGLPSRVKPGTAVTVLHGSNFGTCREYAAQLADVAGDLGCDVTVAALNDRTAALPAEAPVVIVAASYNGQPTDDASAFVTWLADAEPGTADGVPFAVLGVGDRNWAATYQRVPTLIDARLAELGGTRLLPRAEADASGDLAGSVERFTSALRGTLLERYGAPDAAPDAPDGPGHTYEVTEVVGAPLDALAERHGMVPMTVVGTGDLADLRHPLGRSKRFVRVALPEGVAYRTADHLTVLPVNDPQLVERAIRLIGADPATLLNIRAHRPNRGTLPLDRPVPVLELLGRYVELQDSPTARQLALLADLNPCPPEQAALRGLAAEGTQATLLDVIEDHPALHGRLSWPVLLELLPPMRPRHYSVSSSPAADAHHVDLMVSLLSAPARSGRGTFQGVGSGYLHRVRPGDTVYARIQPCRDSFRIEPGQDTPVIMVSAGTGLAPFRGAIADRLALVRQGASLAPALCYFGCDHPDVDYLHRAELEGAQAEGAVSMRPAFFKSPENGLPFVQDRIAAESDEVWRLLTSGARVYVCGDGARMAPGVRTAFQRLYAHHKGADAARAELWWRELVDQGRYVEDVYASR</sequence>
<dbReference type="InterPro" id="IPR003097">
    <property type="entry name" value="CysJ-like_FAD-binding"/>
</dbReference>
<evidence type="ECO:0000313" key="16">
    <source>
        <dbReference type="EMBL" id="MDF3293651.1"/>
    </source>
</evidence>
<feature type="region of interest" description="Disordered" evidence="13">
    <location>
        <begin position="464"/>
        <end position="491"/>
    </location>
</feature>
<evidence type="ECO:0000256" key="12">
    <source>
        <dbReference type="PIRNR" id="PIRNR000209"/>
    </source>
</evidence>
<dbReference type="Gene3D" id="3.40.50.360">
    <property type="match status" value="1"/>
</dbReference>
<dbReference type="InterPro" id="IPR001128">
    <property type="entry name" value="Cyt_P450"/>
</dbReference>
<evidence type="ECO:0000256" key="13">
    <source>
        <dbReference type="SAM" id="MobiDB-lite"/>
    </source>
</evidence>
<keyword evidence="8 12" id="KW-0521">NADP</keyword>
<proteinExistence type="inferred from homology"/>
<dbReference type="InterPro" id="IPR017938">
    <property type="entry name" value="Riboflavin_synthase-like_b-brl"/>
</dbReference>
<keyword evidence="6 12" id="KW-0479">Metal-binding</keyword>
<dbReference type="SUPFAM" id="SSF52343">
    <property type="entry name" value="Ferredoxin reductase-like, C-terminal NADP-linked domain"/>
    <property type="match status" value="1"/>
</dbReference>
<dbReference type="InterPro" id="IPR017927">
    <property type="entry name" value="FAD-bd_FR_type"/>
</dbReference>
<protein>
    <recommendedName>
        <fullName evidence="12">Bifunctional cytochrome P450/NADPH--P450 reductase</fullName>
    </recommendedName>
    <domain>
        <recommendedName>
            <fullName evidence="12">Cytochrome P450</fullName>
            <ecNumber evidence="12">1.14.14.1</ecNumber>
        </recommendedName>
    </domain>
    <domain>
        <recommendedName>
            <fullName evidence="12">NADPH--cytochrome P450 reductase</fullName>
            <ecNumber evidence="12">1.6.2.4</ecNumber>
        </recommendedName>
    </domain>
</protein>
<dbReference type="InterPro" id="IPR001433">
    <property type="entry name" value="OxRdtase_FAD/NAD-bd"/>
</dbReference>
<dbReference type="InterPro" id="IPR017972">
    <property type="entry name" value="Cyt_P450_CS"/>
</dbReference>
<dbReference type="CDD" id="cd06206">
    <property type="entry name" value="bifunctional_CYPOR"/>
    <property type="match status" value="1"/>
</dbReference>
<keyword evidence="4 12" id="KW-0285">Flavoprotein</keyword>
<dbReference type="InterPro" id="IPR023206">
    <property type="entry name" value="Bifunctional_P450_P450_red"/>
</dbReference>
<feature type="domain" description="FAD-binding FR-type" evidence="15">
    <location>
        <begin position="681"/>
        <end position="910"/>
    </location>
</feature>
<dbReference type="Pfam" id="PF00258">
    <property type="entry name" value="Flavodoxin_1"/>
    <property type="match status" value="1"/>
</dbReference>
<dbReference type="InterPro" id="IPR036396">
    <property type="entry name" value="Cyt_P450_sf"/>
</dbReference>
<feature type="domain" description="Flavodoxin-like" evidence="14">
    <location>
        <begin position="501"/>
        <end position="640"/>
    </location>
</feature>
<comment type="cofactor">
    <cofactor evidence="12">
        <name>heme</name>
        <dbReference type="ChEBI" id="CHEBI:30413"/>
    </cofactor>
</comment>
<evidence type="ECO:0000256" key="4">
    <source>
        <dbReference type="ARBA" id="ARBA00022630"/>
    </source>
</evidence>
<dbReference type="InterPro" id="IPR029039">
    <property type="entry name" value="Flavoprotein-like_sf"/>
</dbReference>
<dbReference type="PANTHER" id="PTHR19384:SF17">
    <property type="entry name" value="NADPH--CYTOCHROME P450 REDUCTASE"/>
    <property type="match status" value="1"/>
</dbReference>
<evidence type="ECO:0000259" key="14">
    <source>
        <dbReference type="PROSITE" id="PS50902"/>
    </source>
</evidence>